<organism evidence="2 3">
    <name type="scientific">Acer negundo</name>
    <name type="common">Box elder</name>
    <dbReference type="NCBI Taxonomy" id="4023"/>
    <lineage>
        <taxon>Eukaryota</taxon>
        <taxon>Viridiplantae</taxon>
        <taxon>Streptophyta</taxon>
        <taxon>Embryophyta</taxon>
        <taxon>Tracheophyta</taxon>
        <taxon>Spermatophyta</taxon>
        <taxon>Magnoliopsida</taxon>
        <taxon>eudicotyledons</taxon>
        <taxon>Gunneridae</taxon>
        <taxon>Pentapetalae</taxon>
        <taxon>rosids</taxon>
        <taxon>malvids</taxon>
        <taxon>Sapindales</taxon>
        <taxon>Sapindaceae</taxon>
        <taxon>Hippocastanoideae</taxon>
        <taxon>Acereae</taxon>
        <taxon>Acer</taxon>
    </lineage>
</organism>
<sequence>MIRFIFTNAFNLRKAVAALSGLAQTATVFYSADAMSLLATHPDGHVIAALRILPTESVSFKCSEGAVTGIDVVKLYRYLNNSQYLNLAVLYGDEKKNAKYNLAMRYHGMQAFRIMELELIQPDNEHINFENQERKYDVKVGILSTEFRNMIVRLAAIGDIADVTITATQVKIGAGNVHFVLHKLQDCIIEGDIGVEPVHFHPRVDDLISISEGVVLAERVWIYHSNSSPPMLHCPFPPVGDLMYYFV</sequence>
<name>A0AAD5IZ17_ACENE</name>
<proteinExistence type="predicted"/>
<evidence type="ECO:0000256" key="1">
    <source>
        <dbReference type="SAM" id="SignalP"/>
    </source>
</evidence>
<feature type="signal peptide" evidence="1">
    <location>
        <begin position="1"/>
        <end position="17"/>
    </location>
</feature>
<dbReference type="GO" id="GO:0003677">
    <property type="term" value="F:DNA binding"/>
    <property type="evidence" value="ECO:0007669"/>
    <property type="project" value="InterPro"/>
</dbReference>
<dbReference type="InterPro" id="IPR046938">
    <property type="entry name" value="DNA_clamp_sf"/>
</dbReference>
<dbReference type="Proteomes" id="UP001064489">
    <property type="component" value="Chromosome 4"/>
</dbReference>
<dbReference type="PANTHER" id="PTHR11352:SF0">
    <property type="entry name" value="PROLIFERATING CELL NUCLEAR ANTIGEN"/>
    <property type="match status" value="1"/>
</dbReference>
<comment type="caution">
    <text evidence="2">The sequence shown here is derived from an EMBL/GenBank/DDBJ whole genome shotgun (WGS) entry which is preliminary data.</text>
</comment>
<dbReference type="GO" id="GO:0043626">
    <property type="term" value="C:PCNA complex"/>
    <property type="evidence" value="ECO:0007669"/>
    <property type="project" value="TreeGrafter"/>
</dbReference>
<dbReference type="GO" id="GO:0019985">
    <property type="term" value="P:translesion synthesis"/>
    <property type="evidence" value="ECO:0007669"/>
    <property type="project" value="TreeGrafter"/>
</dbReference>
<reference evidence="2" key="1">
    <citation type="journal article" date="2022" name="Plant J.">
        <title>Strategies of tolerance reflected in two North American maple genomes.</title>
        <authorList>
            <person name="McEvoy S.L."/>
            <person name="Sezen U.U."/>
            <person name="Trouern-Trend A."/>
            <person name="McMahon S.M."/>
            <person name="Schaberg P.G."/>
            <person name="Yang J."/>
            <person name="Wegrzyn J.L."/>
            <person name="Swenson N.G."/>
        </authorList>
    </citation>
    <scope>NUCLEOTIDE SEQUENCE</scope>
    <source>
        <strain evidence="2">91603</strain>
    </source>
</reference>
<dbReference type="AlphaFoldDB" id="A0AAD5IZ17"/>
<evidence type="ECO:0008006" key="4">
    <source>
        <dbReference type="Google" id="ProtNLM"/>
    </source>
</evidence>
<keyword evidence="3" id="KW-1185">Reference proteome</keyword>
<dbReference type="InterPro" id="IPR000730">
    <property type="entry name" value="Pr_cel_nuc_antig"/>
</dbReference>
<dbReference type="SUPFAM" id="SSF55979">
    <property type="entry name" value="DNA clamp"/>
    <property type="match status" value="2"/>
</dbReference>
<dbReference type="GO" id="GO:0006272">
    <property type="term" value="P:leading strand elongation"/>
    <property type="evidence" value="ECO:0007669"/>
    <property type="project" value="TreeGrafter"/>
</dbReference>
<dbReference type="EMBL" id="JAJSOW010000101">
    <property type="protein sequence ID" value="KAI9180749.1"/>
    <property type="molecule type" value="Genomic_DNA"/>
</dbReference>
<reference evidence="2" key="2">
    <citation type="submission" date="2023-02" db="EMBL/GenBank/DDBJ databases">
        <authorList>
            <person name="Swenson N.G."/>
            <person name="Wegrzyn J.L."/>
            <person name="Mcevoy S.L."/>
        </authorList>
    </citation>
    <scope>NUCLEOTIDE SEQUENCE</scope>
    <source>
        <strain evidence="2">91603</strain>
        <tissue evidence="2">Leaf</tissue>
    </source>
</reference>
<evidence type="ECO:0000313" key="2">
    <source>
        <dbReference type="EMBL" id="KAI9180749.1"/>
    </source>
</evidence>
<evidence type="ECO:0000313" key="3">
    <source>
        <dbReference type="Proteomes" id="UP001064489"/>
    </source>
</evidence>
<dbReference type="GO" id="GO:0030337">
    <property type="term" value="F:DNA polymerase processivity factor activity"/>
    <property type="evidence" value="ECO:0007669"/>
    <property type="project" value="InterPro"/>
</dbReference>
<gene>
    <name evidence="2" type="ORF">LWI28_007796</name>
</gene>
<dbReference type="GO" id="GO:0006275">
    <property type="term" value="P:regulation of DNA replication"/>
    <property type="evidence" value="ECO:0007669"/>
    <property type="project" value="InterPro"/>
</dbReference>
<keyword evidence="1" id="KW-0732">Signal</keyword>
<accession>A0AAD5IZ17</accession>
<dbReference type="PANTHER" id="PTHR11352">
    <property type="entry name" value="PROLIFERATING CELL NUCLEAR ANTIGEN"/>
    <property type="match status" value="1"/>
</dbReference>
<dbReference type="GO" id="GO:0006298">
    <property type="term" value="P:mismatch repair"/>
    <property type="evidence" value="ECO:0007669"/>
    <property type="project" value="TreeGrafter"/>
</dbReference>
<protein>
    <recommendedName>
        <fullName evidence="4">Proliferating cell nuclear antigen</fullName>
    </recommendedName>
</protein>
<feature type="chain" id="PRO_5042145036" description="Proliferating cell nuclear antigen" evidence="1">
    <location>
        <begin position="18"/>
        <end position="247"/>
    </location>
</feature>
<dbReference type="Gene3D" id="3.70.10.10">
    <property type="match status" value="1"/>
</dbReference>